<gene>
    <name evidence="2" type="ORF">PSHT_03155</name>
</gene>
<sequence>MAERRGNSSSSRFDEAPRTEFQVADPWGSRPVDRSEIAPTMEGAAPSRIWHVDTNETIDDAPIRQGFKSLMGLCAEITQVDKCRKPAAQEQFIELINTRNNLLDRLRTSFLPSLTAQLAGLLEALDMEAEGGTPPKTDIRTTLQIISEIKLILAQITRSAMIIWPSHHLPILNDNDRDHGFAKTYRCRAVVQKVTELLDEHVRVIMKYYHSYIMGGLHLRTRSIVTLGYPDNIPHEVIRRTTETSGIISDFIRYCNRSDFQLLQDEWQSRAESISKNLQSAYQRLSVRNQREQDGIYNPDGSHDYHPSLFRSSQGSIGLHEELRPNPSNPPHFMILQSVIPLAKLTRILFGKLSTLRGRPPFKLDGMSSADMKLFEDETLGAHRTMIQLLDDACELLDEDSDIAFPLSDVGFSIKCRELLNHTEALLVLIELHIVPDSEFDLPQNTFATHFSPFGREQFHSIIEEMEEEQVALADWSDSGSSNSDPPL</sequence>
<proteinExistence type="predicted"/>
<dbReference type="PANTHER" id="PTHR33069">
    <property type="entry name" value="CHROMOSOME 7, WHOLE GENOME SHOTGUN SEQUENCE-RELATED"/>
    <property type="match status" value="1"/>
</dbReference>
<protein>
    <submittedName>
        <fullName evidence="2">Uncharacterized protein</fullName>
    </submittedName>
</protein>
<dbReference type="PANTHER" id="PTHR33069:SF3">
    <property type="entry name" value="DYNEIN HEAVY CHAIN TAIL DOMAIN-CONTAINING PROTEIN"/>
    <property type="match status" value="1"/>
</dbReference>
<dbReference type="VEuPathDB" id="FungiDB:PSTT_04852"/>
<keyword evidence="3" id="KW-1185">Reference proteome</keyword>
<dbReference type="VEuPathDB" id="FungiDB:PSHT_03155"/>
<accession>A0A2S4WGA5</accession>
<reference evidence="3" key="3">
    <citation type="journal article" date="2018" name="Mol. Plant Microbe Interact.">
        <title>Genome sequence resources for the wheat stripe rust pathogen (Puccinia striiformis f. sp. tritici) and the barley stripe rust pathogen (Puccinia striiformis f. sp. hordei).</title>
        <authorList>
            <person name="Xia C."/>
            <person name="Wang M."/>
            <person name="Yin C."/>
            <person name="Cornejo O.E."/>
            <person name="Hulbert S.H."/>
            <person name="Chen X."/>
        </authorList>
    </citation>
    <scope>NUCLEOTIDE SEQUENCE [LARGE SCALE GENOMIC DNA]</scope>
    <source>
        <strain evidence="3">93TX-2</strain>
    </source>
</reference>
<dbReference type="VEuPathDB" id="FungiDB:PSTT_04853"/>
<dbReference type="AlphaFoldDB" id="A0A2S4WGA5"/>
<evidence type="ECO:0000313" key="2">
    <source>
        <dbReference type="EMBL" id="POW20771.1"/>
    </source>
</evidence>
<evidence type="ECO:0000256" key="1">
    <source>
        <dbReference type="SAM" id="MobiDB-lite"/>
    </source>
</evidence>
<dbReference type="Proteomes" id="UP000238274">
    <property type="component" value="Unassembled WGS sequence"/>
</dbReference>
<feature type="region of interest" description="Disordered" evidence="1">
    <location>
        <begin position="1"/>
        <end position="33"/>
    </location>
</feature>
<feature type="compositionally biased region" description="Basic and acidic residues" evidence="1">
    <location>
        <begin position="1"/>
        <end position="18"/>
    </location>
</feature>
<evidence type="ECO:0000313" key="3">
    <source>
        <dbReference type="Proteomes" id="UP000238274"/>
    </source>
</evidence>
<reference evidence="2 3" key="1">
    <citation type="submission" date="2017-12" db="EMBL/GenBank/DDBJ databases">
        <title>Gene loss provides genomic basis for host adaptation in cereal stripe rust fungi.</title>
        <authorList>
            <person name="Xia C."/>
        </authorList>
    </citation>
    <scope>NUCLEOTIDE SEQUENCE [LARGE SCALE GENOMIC DNA]</scope>
    <source>
        <strain evidence="2 3">93TX-2</strain>
    </source>
</reference>
<comment type="caution">
    <text evidence="2">The sequence shown here is derived from an EMBL/GenBank/DDBJ whole genome shotgun (WGS) entry which is preliminary data.</text>
</comment>
<reference evidence="3" key="2">
    <citation type="journal article" date="2018" name="BMC Genomics">
        <title>Genomic insights into host adaptation between the wheat stripe rust pathogen (Puccinia striiformis f. sp. tritici) and the barley stripe rust pathogen (Puccinia striiformis f. sp. hordei).</title>
        <authorList>
            <person name="Xia C."/>
            <person name="Wang M."/>
            <person name="Yin C."/>
            <person name="Cornejo O.E."/>
            <person name="Hulbert S.H."/>
            <person name="Chen X."/>
        </authorList>
    </citation>
    <scope>NUCLEOTIDE SEQUENCE [LARGE SCALE GENOMIC DNA]</scope>
    <source>
        <strain evidence="3">93TX-2</strain>
    </source>
</reference>
<organism evidence="2 3">
    <name type="scientific">Puccinia striiformis</name>
    <dbReference type="NCBI Taxonomy" id="27350"/>
    <lineage>
        <taxon>Eukaryota</taxon>
        <taxon>Fungi</taxon>
        <taxon>Dikarya</taxon>
        <taxon>Basidiomycota</taxon>
        <taxon>Pucciniomycotina</taxon>
        <taxon>Pucciniomycetes</taxon>
        <taxon>Pucciniales</taxon>
        <taxon>Pucciniaceae</taxon>
        <taxon>Puccinia</taxon>
    </lineage>
</organism>
<dbReference type="EMBL" id="PKSM01000029">
    <property type="protein sequence ID" value="POW20771.1"/>
    <property type="molecule type" value="Genomic_DNA"/>
</dbReference>
<name>A0A2S4WGA5_9BASI</name>